<gene>
    <name evidence="2" type="ORF">UFOPK1931_00421</name>
</gene>
<feature type="transmembrane region" description="Helical" evidence="1">
    <location>
        <begin position="6"/>
        <end position="26"/>
    </location>
</feature>
<accession>A0A6J6I4L0</accession>
<evidence type="ECO:0000313" key="2">
    <source>
        <dbReference type="EMBL" id="CAB4619523.1"/>
    </source>
</evidence>
<evidence type="ECO:0000256" key="1">
    <source>
        <dbReference type="SAM" id="Phobius"/>
    </source>
</evidence>
<protein>
    <submittedName>
        <fullName evidence="2">Unannotated protein</fullName>
    </submittedName>
</protein>
<proteinExistence type="predicted"/>
<reference evidence="2" key="1">
    <citation type="submission" date="2020-05" db="EMBL/GenBank/DDBJ databases">
        <authorList>
            <person name="Chiriac C."/>
            <person name="Salcher M."/>
            <person name="Ghai R."/>
            <person name="Kavagutti S V."/>
        </authorList>
    </citation>
    <scope>NUCLEOTIDE SEQUENCE</scope>
</reference>
<keyword evidence="1" id="KW-0812">Transmembrane</keyword>
<feature type="transmembrane region" description="Helical" evidence="1">
    <location>
        <begin position="69"/>
        <end position="89"/>
    </location>
</feature>
<sequence length="121" mass="12912">MIEVLYLSQLWFAVAAGLFCLGLGLIGKLPSLWSVGALGAVLLGLVSQFVYTTIVVVGGAEAAVDTVEFYAYLLVAIMVPVGAGFWALVERNRWSTVILGVAALTVAVMLVRMNQIWTGSY</sequence>
<organism evidence="2">
    <name type="scientific">freshwater metagenome</name>
    <dbReference type="NCBI Taxonomy" id="449393"/>
    <lineage>
        <taxon>unclassified sequences</taxon>
        <taxon>metagenomes</taxon>
        <taxon>ecological metagenomes</taxon>
    </lineage>
</organism>
<dbReference type="AlphaFoldDB" id="A0A6J6I4L0"/>
<feature type="transmembrane region" description="Helical" evidence="1">
    <location>
        <begin position="33"/>
        <end position="57"/>
    </location>
</feature>
<keyword evidence="1" id="KW-1133">Transmembrane helix</keyword>
<feature type="transmembrane region" description="Helical" evidence="1">
    <location>
        <begin position="96"/>
        <end position="117"/>
    </location>
</feature>
<dbReference type="EMBL" id="CAEZVE010000058">
    <property type="protein sequence ID" value="CAB4619523.1"/>
    <property type="molecule type" value="Genomic_DNA"/>
</dbReference>
<keyword evidence="1" id="KW-0472">Membrane</keyword>
<name>A0A6J6I4L0_9ZZZZ</name>